<dbReference type="Proteomes" id="UP000820669">
    <property type="component" value="Unassembled WGS sequence"/>
</dbReference>
<dbReference type="InterPro" id="IPR028978">
    <property type="entry name" value="Chorismate_lyase_/UTRA_dom_sf"/>
</dbReference>
<proteinExistence type="predicted"/>
<keyword evidence="2" id="KW-1185">Reference proteome</keyword>
<reference evidence="1 2" key="1">
    <citation type="submission" date="2020-04" db="EMBL/GenBank/DDBJ databases">
        <authorList>
            <person name="Klaysubun C."/>
            <person name="Duangmal K."/>
            <person name="Lipun K."/>
        </authorList>
    </citation>
    <scope>NUCLEOTIDE SEQUENCE [LARGE SCALE GENOMIC DNA]</scope>
    <source>
        <strain evidence="1 2">K10HN5</strain>
    </source>
</reference>
<dbReference type="EMBL" id="JAAXLA010000017">
    <property type="protein sequence ID" value="NMH97925.1"/>
    <property type="molecule type" value="Genomic_DNA"/>
</dbReference>
<organism evidence="1 2">
    <name type="scientific">Pseudonocardia acidicola</name>
    <dbReference type="NCBI Taxonomy" id="2724939"/>
    <lineage>
        <taxon>Bacteria</taxon>
        <taxon>Bacillati</taxon>
        <taxon>Actinomycetota</taxon>
        <taxon>Actinomycetes</taxon>
        <taxon>Pseudonocardiales</taxon>
        <taxon>Pseudonocardiaceae</taxon>
        <taxon>Pseudonocardia</taxon>
    </lineage>
</organism>
<gene>
    <name evidence="1" type="ORF">HF526_11470</name>
</gene>
<sequence length="45" mass="4880">MLGADPADPVLLSTSLVFDAGDVVDTALIYYRGDRFRFTVSVDLS</sequence>
<comment type="caution">
    <text evidence="1">The sequence shown here is derived from an EMBL/GenBank/DDBJ whole genome shotgun (WGS) entry which is preliminary data.</text>
</comment>
<dbReference type="Gene3D" id="3.40.1410.10">
    <property type="entry name" value="Chorismate lyase-like"/>
    <property type="match status" value="1"/>
</dbReference>
<evidence type="ECO:0000313" key="2">
    <source>
        <dbReference type="Proteomes" id="UP000820669"/>
    </source>
</evidence>
<protein>
    <submittedName>
        <fullName evidence="1">UTRA domain-containing protein</fullName>
    </submittedName>
</protein>
<evidence type="ECO:0000313" key="1">
    <source>
        <dbReference type="EMBL" id="NMH97925.1"/>
    </source>
</evidence>
<name>A0ABX1S8M7_9PSEU</name>
<accession>A0ABX1S8M7</accession>
<dbReference type="SUPFAM" id="SSF64288">
    <property type="entry name" value="Chorismate lyase-like"/>
    <property type="match status" value="1"/>
</dbReference>